<reference evidence="1" key="1">
    <citation type="submission" date="2021-05" db="EMBL/GenBank/DDBJ databases">
        <title>Comparative genomics of three Colletotrichum scovillei strains and genetic complementation revealed genes involved fungal growth and virulence on chili pepper.</title>
        <authorList>
            <person name="Hsieh D.-K."/>
            <person name="Chuang S.-C."/>
            <person name="Chen C.-Y."/>
            <person name="Chao Y.-T."/>
            <person name="Lu M.-Y.J."/>
            <person name="Lee M.-H."/>
            <person name="Shih M.-C."/>
        </authorList>
    </citation>
    <scope>NUCLEOTIDE SEQUENCE</scope>
    <source>
        <strain evidence="1">Coll-153</strain>
    </source>
</reference>
<proteinExistence type="predicted"/>
<gene>
    <name evidence="1" type="ORF">JMJ77_002567</name>
</gene>
<protein>
    <submittedName>
        <fullName evidence="1">Uncharacterized protein</fullName>
    </submittedName>
</protein>
<accession>A0A9P7RAZ5</accession>
<dbReference type="EMBL" id="JAESDN010000004">
    <property type="protein sequence ID" value="KAG7051956.1"/>
    <property type="molecule type" value="Genomic_DNA"/>
</dbReference>
<keyword evidence="2" id="KW-1185">Reference proteome</keyword>
<evidence type="ECO:0000313" key="2">
    <source>
        <dbReference type="Proteomes" id="UP000699042"/>
    </source>
</evidence>
<name>A0A9P7RAZ5_9PEZI</name>
<sequence>MSRSFSGRLLLNLSFHLPRDGSAKSKFPNHTPIESTKFFAAGRLDTGSRDWIKSRVPIACVESE</sequence>
<organism evidence="1 2">
    <name type="scientific">Colletotrichum scovillei</name>
    <dbReference type="NCBI Taxonomy" id="1209932"/>
    <lineage>
        <taxon>Eukaryota</taxon>
        <taxon>Fungi</taxon>
        <taxon>Dikarya</taxon>
        <taxon>Ascomycota</taxon>
        <taxon>Pezizomycotina</taxon>
        <taxon>Sordariomycetes</taxon>
        <taxon>Hypocreomycetidae</taxon>
        <taxon>Glomerellales</taxon>
        <taxon>Glomerellaceae</taxon>
        <taxon>Colletotrichum</taxon>
        <taxon>Colletotrichum acutatum species complex</taxon>
    </lineage>
</organism>
<dbReference type="Proteomes" id="UP000699042">
    <property type="component" value="Unassembled WGS sequence"/>
</dbReference>
<dbReference type="AlphaFoldDB" id="A0A9P7RAZ5"/>
<evidence type="ECO:0000313" key="1">
    <source>
        <dbReference type="EMBL" id="KAG7051956.1"/>
    </source>
</evidence>
<comment type="caution">
    <text evidence="1">The sequence shown here is derived from an EMBL/GenBank/DDBJ whole genome shotgun (WGS) entry which is preliminary data.</text>
</comment>